<evidence type="ECO:0000256" key="6">
    <source>
        <dbReference type="ARBA" id="ARBA00022989"/>
    </source>
</evidence>
<reference evidence="13" key="1">
    <citation type="submission" date="2020-05" db="UniProtKB">
        <authorList>
            <consortium name="EnsemblMetazoa"/>
        </authorList>
    </citation>
    <scope>IDENTIFICATION</scope>
    <source>
        <strain evidence="13">MAF</strain>
    </source>
</reference>
<evidence type="ECO:0000313" key="13">
    <source>
        <dbReference type="EnsemblMetazoa" id="AMEM005083-PA"/>
    </source>
</evidence>
<dbReference type="PANTHER" id="PTHR11675:SF128">
    <property type="entry name" value="POLYPEPTIDE N-ACETYLGALACTOSAMINYLTRANSFERASE 13-RELATED"/>
    <property type="match status" value="1"/>
</dbReference>
<dbReference type="Pfam" id="PF00652">
    <property type="entry name" value="Ricin_B_lectin"/>
    <property type="match status" value="1"/>
</dbReference>
<comment type="similarity">
    <text evidence="2 10">Belongs to the glycosyltransferase 2 family. GalNAc-T subfamily.</text>
</comment>
<dbReference type="Pfam" id="PF00535">
    <property type="entry name" value="Glycos_transf_2"/>
    <property type="match status" value="1"/>
</dbReference>
<keyword evidence="14" id="KW-1185">Reference proteome</keyword>
<comment type="cofactor">
    <cofactor evidence="10">
        <name>Mn(2+)</name>
        <dbReference type="ChEBI" id="CHEBI:29035"/>
    </cofactor>
</comment>
<dbReference type="UniPathway" id="UPA00378"/>
<evidence type="ECO:0000256" key="7">
    <source>
        <dbReference type="ARBA" id="ARBA00023034"/>
    </source>
</evidence>
<comment type="subcellular location">
    <subcellularLocation>
        <location evidence="1 10">Golgi apparatus membrane</location>
        <topology evidence="1 10">Single-pass type II membrane protein</topology>
    </subcellularLocation>
</comment>
<keyword evidence="7 10" id="KW-0333">Golgi apparatus</keyword>
<evidence type="ECO:0000256" key="9">
    <source>
        <dbReference type="ARBA" id="ARBA00023157"/>
    </source>
</evidence>
<keyword evidence="10" id="KW-0328">Glycosyltransferase</keyword>
<dbReference type="STRING" id="30066.A0A182UWZ4"/>
<evidence type="ECO:0000313" key="14">
    <source>
        <dbReference type="Proteomes" id="UP000075903"/>
    </source>
</evidence>
<evidence type="ECO:0000256" key="2">
    <source>
        <dbReference type="ARBA" id="ARBA00005680"/>
    </source>
</evidence>
<keyword evidence="8 10" id="KW-0472">Membrane</keyword>
<dbReference type="InterPro" id="IPR000772">
    <property type="entry name" value="Ricin_B_lectin"/>
</dbReference>
<dbReference type="SUPFAM" id="SSF53448">
    <property type="entry name" value="Nucleotide-diphospho-sugar transferases"/>
    <property type="match status" value="1"/>
</dbReference>
<dbReference type="EnsemblMetazoa" id="AMEM005083-RA">
    <property type="protein sequence ID" value="AMEM005083-PA"/>
    <property type="gene ID" value="AMEM005083"/>
</dbReference>
<dbReference type="InterPro" id="IPR035992">
    <property type="entry name" value="Ricin_B-like_lectins"/>
</dbReference>
<evidence type="ECO:0000256" key="4">
    <source>
        <dbReference type="ARBA" id="ARBA00022734"/>
    </source>
</evidence>
<dbReference type="InterPro" id="IPR045885">
    <property type="entry name" value="GalNAc-T"/>
</dbReference>
<keyword evidence="10" id="KW-0808">Transferase</keyword>
<dbReference type="EC" id="2.4.1.-" evidence="10"/>
<feature type="transmembrane region" description="Helical" evidence="10">
    <location>
        <begin position="84"/>
        <end position="105"/>
    </location>
</feature>
<dbReference type="Gene3D" id="3.90.550.10">
    <property type="entry name" value="Spore Coat Polysaccharide Biosynthesis Protein SpsA, Chain A"/>
    <property type="match status" value="1"/>
</dbReference>
<evidence type="ECO:0000256" key="5">
    <source>
        <dbReference type="ARBA" id="ARBA00022968"/>
    </source>
</evidence>
<keyword evidence="3 10" id="KW-0812">Transmembrane</keyword>
<protein>
    <recommendedName>
        <fullName evidence="10">Polypeptide N-acetylgalactosaminyltransferase</fullName>
        <ecNumber evidence="10">2.4.1.-</ecNumber>
    </recommendedName>
    <alternativeName>
        <fullName evidence="10">Protein-UDP acetylgalactosaminyltransferase</fullName>
    </alternativeName>
</protein>
<dbReference type="InterPro" id="IPR001173">
    <property type="entry name" value="Glyco_trans_2-like"/>
</dbReference>
<comment type="pathway">
    <text evidence="10">Protein modification; protein glycosylation.</text>
</comment>
<dbReference type="Proteomes" id="UP000075903">
    <property type="component" value="Unassembled WGS sequence"/>
</dbReference>
<name>A0A182UWZ4_ANOME</name>
<dbReference type="GO" id="GO:0006493">
    <property type="term" value="P:protein O-linked glycosylation"/>
    <property type="evidence" value="ECO:0007669"/>
    <property type="project" value="TreeGrafter"/>
</dbReference>
<feature type="domain" description="Glycosyltransferase 2-like" evidence="11">
    <location>
        <begin position="199"/>
        <end position="392"/>
    </location>
</feature>
<dbReference type="SUPFAM" id="SSF50370">
    <property type="entry name" value="Ricin B-like lectins"/>
    <property type="match status" value="1"/>
</dbReference>
<keyword evidence="5" id="KW-0735">Signal-anchor</keyword>
<evidence type="ECO:0000256" key="10">
    <source>
        <dbReference type="RuleBase" id="RU361242"/>
    </source>
</evidence>
<dbReference type="PANTHER" id="PTHR11675">
    <property type="entry name" value="N-ACETYLGALACTOSAMINYLTRANSFERASE"/>
    <property type="match status" value="1"/>
</dbReference>
<dbReference type="GO" id="GO:0004653">
    <property type="term" value="F:polypeptide N-acetylgalactosaminyltransferase activity"/>
    <property type="evidence" value="ECO:0007669"/>
    <property type="project" value="TreeGrafter"/>
</dbReference>
<accession>A0A182UWZ4</accession>
<keyword evidence="6 10" id="KW-1133">Transmembrane helix</keyword>
<evidence type="ECO:0000259" key="11">
    <source>
        <dbReference type="Pfam" id="PF00535"/>
    </source>
</evidence>
<feature type="domain" description="Ricin B lectin" evidence="12">
    <location>
        <begin position="556"/>
        <end position="661"/>
    </location>
</feature>
<evidence type="ECO:0000259" key="12">
    <source>
        <dbReference type="Pfam" id="PF00652"/>
    </source>
</evidence>
<dbReference type="VEuPathDB" id="VectorBase:AMEM21_010643"/>
<evidence type="ECO:0000256" key="8">
    <source>
        <dbReference type="ARBA" id="ARBA00023136"/>
    </source>
</evidence>
<dbReference type="InterPro" id="IPR029044">
    <property type="entry name" value="Nucleotide-diphossugar_trans"/>
</dbReference>
<dbReference type="GO" id="GO:0000139">
    <property type="term" value="C:Golgi membrane"/>
    <property type="evidence" value="ECO:0007669"/>
    <property type="project" value="UniProtKB-SubCell"/>
</dbReference>
<keyword evidence="4 10" id="KW-0430">Lectin</keyword>
<dbReference type="AlphaFoldDB" id="A0A182UWZ4"/>
<proteinExistence type="inferred from homology"/>
<dbReference type="Gene3D" id="2.80.10.50">
    <property type="match status" value="1"/>
</dbReference>
<dbReference type="CDD" id="cd02510">
    <property type="entry name" value="pp-GalNAc-T"/>
    <property type="match status" value="1"/>
</dbReference>
<dbReference type="PROSITE" id="PS50231">
    <property type="entry name" value="RICIN_B_LECTIN"/>
    <property type="match status" value="1"/>
</dbReference>
<keyword evidence="10" id="KW-0464">Manganese</keyword>
<dbReference type="VEuPathDB" id="VectorBase:AMEM005083"/>
<sequence length="671" mass="76666">MCLPGYATWLRLSSTARSPLCITFPVAQRDETRTHQRIKVLIRLPLFPPCTTDWPTPLHRFDPRTKQRDANKTGAMKIQRKKPIAFLLIVAFGVLFFCSDNLYLFHMAKVRRKVEQEQNLTVGLEVVQRLWQAWAVPEPSPLQSGGGGPVFATTAAPFEQHHFNRTVSDRLGISRPIPDTRHPNCLQRTYLTTPGRTTSVIITFHNEAISTLLRTIGSILQRTPLDMLHEIILIDDCSTNHEDDARQHPAKDSRREQRTLRYYELLAQIPLVRYYRNTVRQGLIRSRNIGATYASGSFVLFLDSHCEVNRGWLEPLHDRLAIDPTAILSPVIDIIDPHTFEYRANSARLRGGFDWSLHFRWLPIAEEEFEHRRHDESLPFYSPAISGGIFIVAKSLFQQLGGFDPGMDIWGGESLEMSLKAWMCGAHVEVVPCSRIGHVFRRKHPFSFQPDGSHLTYLRNTKRVALVWMDEFKNFFYETRPEAVAVDAGSINEQQELRRSLNCRKFSWYLQNVFLDLRLPNENNVAFGQLRHGERCLALKPKRSLVPARTRKRVAENDVTLLECVSREPDGNEGHWALHKTTGQLSTERTICLTVRNGFVLTERCRQKSTVAPAGENSGGQRWQRKGGTLIHEASGMCLESLVREDVGASECRRGAPSQLWSFSVEVQQLM</sequence>
<keyword evidence="9 10" id="KW-1015">Disulfide bond</keyword>
<organism evidence="13 14">
    <name type="scientific">Anopheles merus</name>
    <name type="common">Mosquito</name>
    <dbReference type="NCBI Taxonomy" id="30066"/>
    <lineage>
        <taxon>Eukaryota</taxon>
        <taxon>Metazoa</taxon>
        <taxon>Ecdysozoa</taxon>
        <taxon>Arthropoda</taxon>
        <taxon>Hexapoda</taxon>
        <taxon>Insecta</taxon>
        <taxon>Pterygota</taxon>
        <taxon>Neoptera</taxon>
        <taxon>Endopterygota</taxon>
        <taxon>Diptera</taxon>
        <taxon>Nematocera</taxon>
        <taxon>Culicoidea</taxon>
        <taxon>Culicidae</taxon>
        <taxon>Anophelinae</taxon>
        <taxon>Anopheles</taxon>
    </lineage>
</organism>
<dbReference type="GO" id="GO:0030246">
    <property type="term" value="F:carbohydrate binding"/>
    <property type="evidence" value="ECO:0007669"/>
    <property type="project" value="UniProtKB-KW"/>
</dbReference>
<evidence type="ECO:0000256" key="3">
    <source>
        <dbReference type="ARBA" id="ARBA00022692"/>
    </source>
</evidence>
<evidence type="ECO:0000256" key="1">
    <source>
        <dbReference type="ARBA" id="ARBA00004323"/>
    </source>
</evidence>